<reference evidence="2 3" key="1">
    <citation type="submission" date="2019-09" db="EMBL/GenBank/DDBJ databases">
        <title>A chromosome-level genome assembly of the Chinese tupelo Nyssa sinensis.</title>
        <authorList>
            <person name="Yang X."/>
            <person name="Kang M."/>
            <person name="Yang Y."/>
            <person name="Xiong H."/>
            <person name="Wang M."/>
            <person name="Zhang Z."/>
            <person name="Wang Z."/>
            <person name="Wu H."/>
            <person name="Ma T."/>
            <person name="Liu J."/>
            <person name="Xi Z."/>
        </authorList>
    </citation>
    <scope>NUCLEOTIDE SEQUENCE [LARGE SCALE GENOMIC DNA]</scope>
    <source>
        <strain evidence="2">J267</strain>
        <tissue evidence="2">Leaf</tissue>
    </source>
</reference>
<keyword evidence="1" id="KW-0732">Signal</keyword>
<organism evidence="2 3">
    <name type="scientific">Nyssa sinensis</name>
    <dbReference type="NCBI Taxonomy" id="561372"/>
    <lineage>
        <taxon>Eukaryota</taxon>
        <taxon>Viridiplantae</taxon>
        <taxon>Streptophyta</taxon>
        <taxon>Embryophyta</taxon>
        <taxon>Tracheophyta</taxon>
        <taxon>Spermatophyta</taxon>
        <taxon>Magnoliopsida</taxon>
        <taxon>eudicotyledons</taxon>
        <taxon>Gunneridae</taxon>
        <taxon>Pentapetalae</taxon>
        <taxon>asterids</taxon>
        <taxon>Cornales</taxon>
        <taxon>Nyssaceae</taxon>
        <taxon>Nyssa</taxon>
    </lineage>
</organism>
<name>A0A5J5AM51_9ASTE</name>
<accession>A0A5J5AM51</accession>
<protein>
    <recommendedName>
        <fullName evidence="4">Secreted protein</fullName>
    </recommendedName>
</protein>
<evidence type="ECO:0000256" key="1">
    <source>
        <dbReference type="SAM" id="SignalP"/>
    </source>
</evidence>
<evidence type="ECO:0000313" key="3">
    <source>
        <dbReference type="Proteomes" id="UP000325577"/>
    </source>
</evidence>
<evidence type="ECO:0008006" key="4">
    <source>
        <dbReference type="Google" id="ProtNLM"/>
    </source>
</evidence>
<dbReference type="AlphaFoldDB" id="A0A5J5AM51"/>
<feature type="signal peptide" evidence="1">
    <location>
        <begin position="1"/>
        <end position="20"/>
    </location>
</feature>
<gene>
    <name evidence="2" type="ORF">F0562_004850</name>
</gene>
<evidence type="ECO:0000313" key="2">
    <source>
        <dbReference type="EMBL" id="KAA8530141.1"/>
    </source>
</evidence>
<feature type="chain" id="PRO_5023909237" description="Secreted protein" evidence="1">
    <location>
        <begin position="21"/>
        <end position="129"/>
    </location>
</feature>
<keyword evidence="3" id="KW-1185">Reference proteome</keyword>
<sequence length="129" mass="14430">MMIQLLTVLFPCLNCDILLSNYFPEVLPGPLASANPVTVVCLKSATFCPQIFSKRKYPSLLFALELGAFSCRMSRGYRLTQTELNGVNPIAERSRCVSLFLSFTSYQNLHNLHNAIGKRPEIFPGMNLV</sequence>
<dbReference type="EMBL" id="CM018043">
    <property type="protein sequence ID" value="KAA8530141.1"/>
    <property type="molecule type" value="Genomic_DNA"/>
</dbReference>
<proteinExistence type="predicted"/>
<dbReference type="Proteomes" id="UP000325577">
    <property type="component" value="Linkage Group LG2"/>
</dbReference>